<evidence type="ECO:0000313" key="1">
    <source>
        <dbReference type="EMBL" id="KAJ9066132.1"/>
    </source>
</evidence>
<proteinExistence type="predicted"/>
<dbReference type="Proteomes" id="UP001165960">
    <property type="component" value="Unassembled WGS sequence"/>
</dbReference>
<accession>A0ACC2SV41</accession>
<gene>
    <name evidence="1" type="ORF">DSO57_1012532</name>
</gene>
<protein>
    <submittedName>
        <fullName evidence="1">Uncharacterized protein</fullName>
    </submittedName>
</protein>
<name>A0ACC2SV41_9FUNG</name>
<sequence length="90" mass="9908">MTLLFTLRPDYPQESVATNKSTSTQIFGVIYITLTRLIDSMVPLAPILWWAFPAGPAGRPPVSSQKPPIGWLPDNVTQASKTNGFKTKPH</sequence>
<organism evidence="1 2">
    <name type="scientific">Entomophthora muscae</name>
    <dbReference type="NCBI Taxonomy" id="34485"/>
    <lineage>
        <taxon>Eukaryota</taxon>
        <taxon>Fungi</taxon>
        <taxon>Fungi incertae sedis</taxon>
        <taxon>Zoopagomycota</taxon>
        <taxon>Entomophthoromycotina</taxon>
        <taxon>Entomophthoromycetes</taxon>
        <taxon>Entomophthorales</taxon>
        <taxon>Entomophthoraceae</taxon>
        <taxon>Entomophthora</taxon>
    </lineage>
</organism>
<reference evidence="1" key="1">
    <citation type="submission" date="2022-04" db="EMBL/GenBank/DDBJ databases">
        <title>Genome of the entomopathogenic fungus Entomophthora muscae.</title>
        <authorList>
            <person name="Elya C."/>
            <person name="Lovett B.R."/>
            <person name="Lee E."/>
            <person name="Macias A.M."/>
            <person name="Hajek A.E."/>
            <person name="De Bivort B.L."/>
            <person name="Kasson M.T."/>
            <person name="De Fine Licht H.H."/>
            <person name="Stajich J.E."/>
        </authorList>
    </citation>
    <scope>NUCLEOTIDE SEQUENCE</scope>
    <source>
        <strain evidence="1">Berkeley</strain>
    </source>
</reference>
<keyword evidence="2" id="KW-1185">Reference proteome</keyword>
<comment type="caution">
    <text evidence="1">The sequence shown here is derived from an EMBL/GenBank/DDBJ whole genome shotgun (WGS) entry which is preliminary data.</text>
</comment>
<dbReference type="EMBL" id="QTSX02004305">
    <property type="protein sequence ID" value="KAJ9066132.1"/>
    <property type="molecule type" value="Genomic_DNA"/>
</dbReference>
<evidence type="ECO:0000313" key="2">
    <source>
        <dbReference type="Proteomes" id="UP001165960"/>
    </source>
</evidence>